<organism evidence="7 8">
    <name type="scientific">Candidatus Beckwithbacteria bacterium GW2011_GWB1_47_15</name>
    <dbReference type="NCBI Taxonomy" id="1618371"/>
    <lineage>
        <taxon>Bacteria</taxon>
        <taxon>Candidatus Beckwithiibacteriota</taxon>
    </lineage>
</organism>
<keyword evidence="3" id="KW-0133">Cell shape</keyword>
<dbReference type="PANTHER" id="PTHR30474">
    <property type="entry name" value="CELL CYCLE PROTEIN"/>
    <property type="match status" value="1"/>
</dbReference>
<feature type="transmembrane region" description="Helical" evidence="6">
    <location>
        <begin position="153"/>
        <end position="172"/>
    </location>
</feature>
<feature type="transmembrane region" description="Helical" evidence="6">
    <location>
        <begin position="274"/>
        <end position="293"/>
    </location>
</feature>
<sequence length="340" mass="36663">MIVLGLMITALGLATLGSIDLNLFTSQLVFIGLGAAFFWLVYRIPLAAHRQLVWVYFVLASIFLTLPLIFGQVTRGAVRWIELVGVTAQPSEIIKPVLILVFAAAAGKKIFYYLGLMILPAFLIFNQPDLGSTLVVIAVGLAILIASNLPLKSLLLSVLAALILSPLIWFNLKPYQQTRIETFLNPFADPKGAGYQVLQSIIAVGSGGVSGRGLGRGSQSQLAFIPERHSDFIFATIAESFGLVGALVLLVLYFLFLRRLLAIAKSQEDDFSRLVAVGVFSLFAFQFTVNVGMNLGLLPVTGINLPLVSAGGSSYLASAASLALVYRISQKSRKTTLEIK</sequence>
<dbReference type="InterPro" id="IPR018365">
    <property type="entry name" value="Cell_cycle_FtsW-rel_CS"/>
</dbReference>
<keyword evidence="4 6" id="KW-1133">Transmembrane helix</keyword>
<evidence type="ECO:0000256" key="1">
    <source>
        <dbReference type="ARBA" id="ARBA00004141"/>
    </source>
</evidence>
<comment type="caution">
    <text evidence="7">The sequence shown here is derived from an EMBL/GenBank/DDBJ whole genome shotgun (WGS) entry which is preliminary data.</text>
</comment>
<comment type="subcellular location">
    <subcellularLocation>
        <location evidence="1">Membrane</location>
        <topology evidence="1">Multi-pass membrane protein</topology>
    </subcellularLocation>
</comment>
<gene>
    <name evidence="7" type="ORF">UX85_C0002G0013</name>
</gene>
<dbReference type="GO" id="GO:0051301">
    <property type="term" value="P:cell division"/>
    <property type="evidence" value="ECO:0007669"/>
    <property type="project" value="InterPro"/>
</dbReference>
<dbReference type="PROSITE" id="PS00428">
    <property type="entry name" value="FTSW_RODA_SPOVE"/>
    <property type="match status" value="1"/>
</dbReference>
<dbReference type="InterPro" id="IPR001182">
    <property type="entry name" value="FtsW/RodA"/>
</dbReference>
<feature type="transmembrane region" description="Helical" evidence="6">
    <location>
        <begin position="27"/>
        <end position="46"/>
    </location>
</feature>
<protein>
    <submittedName>
        <fullName evidence="7">Rod shape-determining protein RodA</fullName>
    </submittedName>
</protein>
<dbReference type="PANTHER" id="PTHR30474:SF1">
    <property type="entry name" value="PEPTIDOGLYCAN GLYCOSYLTRANSFERASE MRDB"/>
    <property type="match status" value="1"/>
</dbReference>
<feature type="transmembrane region" description="Helical" evidence="6">
    <location>
        <begin position="193"/>
        <end position="212"/>
    </location>
</feature>
<evidence type="ECO:0000256" key="3">
    <source>
        <dbReference type="ARBA" id="ARBA00022960"/>
    </source>
</evidence>
<name>A0A0G1U5S1_9BACT</name>
<proteinExistence type="predicted"/>
<dbReference type="Proteomes" id="UP000033860">
    <property type="component" value="Unassembled WGS sequence"/>
</dbReference>
<dbReference type="Pfam" id="PF01098">
    <property type="entry name" value="FTSW_RODA_SPOVE"/>
    <property type="match status" value="1"/>
</dbReference>
<feature type="transmembrane region" description="Helical" evidence="6">
    <location>
        <begin position="93"/>
        <end position="118"/>
    </location>
</feature>
<feature type="transmembrane region" description="Helical" evidence="6">
    <location>
        <begin position="53"/>
        <end position="73"/>
    </location>
</feature>
<dbReference type="GO" id="GO:0032153">
    <property type="term" value="C:cell division site"/>
    <property type="evidence" value="ECO:0007669"/>
    <property type="project" value="TreeGrafter"/>
</dbReference>
<evidence type="ECO:0000313" key="8">
    <source>
        <dbReference type="Proteomes" id="UP000033860"/>
    </source>
</evidence>
<feature type="transmembrane region" description="Helical" evidence="6">
    <location>
        <begin position="232"/>
        <end position="254"/>
    </location>
</feature>
<dbReference type="AlphaFoldDB" id="A0A0G1U5S1"/>
<keyword evidence="2 6" id="KW-0812">Transmembrane</keyword>
<evidence type="ECO:0000256" key="5">
    <source>
        <dbReference type="ARBA" id="ARBA00023136"/>
    </source>
</evidence>
<dbReference type="EMBL" id="LCNT01000002">
    <property type="protein sequence ID" value="KKU61633.1"/>
    <property type="molecule type" value="Genomic_DNA"/>
</dbReference>
<evidence type="ECO:0000256" key="6">
    <source>
        <dbReference type="SAM" id="Phobius"/>
    </source>
</evidence>
<reference evidence="7 8" key="1">
    <citation type="journal article" date="2015" name="Nature">
        <title>rRNA introns, odd ribosomes, and small enigmatic genomes across a large radiation of phyla.</title>
        <authorList>
            <person name="Brown C.T."/>
            <person name="Hug L.A."/>
            <person name="Thomas B.C."/>
            <person name="Sharon I."/>
            <person name="Castelle C.J."/>
            <person name="Singh A."/>
            <person name="Wilkins M.J."/>
            <person name="Williams K.H."/>
            <person name="Banfield J.F."/>
        </authorList>
    </citation>
    <scope>NUCLEOTIDE SEQUENCE [LARGE SCALE GENOMIC DNA]</scope>
</reference>
<accession>A0A0G1U5S1</accession>
<keyword evidence="5 6" id="KW-0472">Membrane</keyword>
<dbReference type="GO" id="GO:0005886">
    <property type="term" value="C:plasma membrane"/>
    <property type="evidence" value="ECO:0007669"/>
    <property type="project" value="TreeGrafter"/>
</dbReference>
<evidence type="ECO:0000256" key="4">
    <source>
        <dbReference type="ARBA" id="ARBA00022989"/>
    </source>
</evidence>
<dbReference type="GO" id="GO:0008360">
    <property type="term" value="P:regulation of cell shape"/>
    <property type="evidence" value="ECO:0007669"/>
    <property type="project" value="UniProtKB-KW"/>
</dbReference>
<evidence type="ECO:0000313" key="7">
    <source>
        <dbReference type="EMBL" id="KKU61633.1"/>
    </source>
</evidence>
<dbReference type="GO" id="GO:0015648">
    <property type="term" value="F:lipid-linked peptidoglycan transporter activity"/>
    <property type="evidence" value="ECO:0007669"/>
    <property type="project" value="TreeGrafter"/>
</dbReference>
<feature type="transmembrane region" description="Helical" evidence="6">
    <location>
        <begin position="305"/>
        <end position="326"/>
    </location>
</feature>
<feature type="transmembrane region" description="Helical" evidence="6">
    <location>
        <begin position="130"/>
        <end position="147"/>
    </location>
</feature>
<evidence type="ECO:0000256" key="2">
    <source>
        <dbReference type="ARBA" id="ARBA00022692"/>
    </source>
</evidence>